<dbReference type="GO" id="GO:0048680">
    <property type="term" value="P:positive regulation of axon regeneration"/>
    <property type="evidence" value="ECO:0007669"/>
    <property type="project" value="UniProtKB-ARBA"/>
</dbReference>
<name>A0A653C758_CALMS</name>
<dbReference type="Gene3D" id="3.30.200.20">
    <property type="entry name" value="Phosphorylase Kinase, domain 1"/>
    <property type="match status" value="1"/>
</dbReference>
<dbReference type="OrthoDB" id="6071166at2759"/>
<evidence type="ECO:0000256" key="10">
    <source>
        <dbReference type="ARBA" id="ARBA00023170"/>
    </source>
</evidence>
<dbReference type="PANTHER" id="PTHR24416:SF580">
    <property type="entry name" value="DISCOIDIN DOMAIN RECEPTOR, ISOFORM F"/>
    <property type="match status" value="1"/>
</dbReference>
<dbReference type="FunFam" id="2.60.120.260:FF:000007">
    <property type="entry name" value="Discoidin domain receptor tyrosine kinase 1"/>
    <property type="match status" value="1"/>
</dbReference>
<dbReference type="Gene3D" id="2.60.120.1190">
    <property type="match status" value="1"/>
</dbReference>
<dbReference type="EMBL" id="CAACVG010007112">
    <property type="protein sequence ID" value="VEN43737.1"/>
    <property type="molecule type" value="Genomic_DNA"/>
</dbReference>
<organism evidence="18 19">
    <name type="scientific">Callosobruchus maculatus</name>
    <name type="common">Southern cowpea weevil</name>
    <name type="synonym">Pulse bruchid</name>
    <dbReference type="NCBI Taxonomy" id="64391"/>
    <lineage>
        <taxon>Eukaryota</taxon>
        <taxon>Metazoa</taxon>
        <taxon>Ecdysozoa</taxon>
        <taxon>Arthropoda</taxon>
        <taxon>Hexapoda</taxon>
        <taxon>Insecta</taxon>
        <taxon>Pterygota</taxon>
        <taxon>Neoptera</taxon>
        <taxon>Endopterygota</taxon>
        <taxon>Coleoptera</taxon>
        <taxon>Polyphaga</taxon>
        <taxon>Cucujiformia</taxon>
        <taxon>Chrysomeloidea</taxon>
        <taxon>Chrysomelidae</taxon>
        <taxon>Bruchinae</taxon>
        <taxon>Bruchini</taxon>
        <taxon>Callosobruchus</taxon>
    </lineage>
</organism>
<dbReference type="Pfam" id="PF07714">
    <property type="entry name" value="PK_Tyr_Ser-Thr"/>
    <property type="match status" value="1"/>
</dbReference>
<evidence type="ECO:0000313" key="18">
    <source>
        <dbReference type="EMBL" id="VEN43737.1"/>
    </source>
</evidence>
<evidence type="ECO:0000256" key="1">
    <source>
        <dbReference type="ARBA" id="ARBA00004251"/>
    </source>
</evidence>
<proteinExistence type="inferred from homology"/>
<feature type="domain" description="Protein kinase" evidence="16">
    <location>
        <begin position="646"/>
        <end position="920"/>
    </location>
</feature>
<dbReference type="Pfam" id="PF21114">
    <property type="entry name" value="DDR1-2_DS-like"/>
    <property type="match status" value="1"/>
</dbReference>
<dbReference type="PANTHER" id="PTHR24416">
    <property type="entry name" value="TYROSINE-PROTEIN KINASE RECEPTOR"/>
    <property type="match status" value="1"/>
</dbReference>
<comment type="similarity">
    <text evidence="12">Belongs to the protein kinase superfamily. Tyr protein kinase family. Insulin receptor subfamily.</text>
</comment>
<feature type="compositionally biased region" description="Pro residues" evidence="13">
    <location>
        <begin position="553"/>
        <end position="572"/>
    </location>
</feature>
<keyword evidence="4 15" id="KW-0732">Signal</keyword>
<dbReference type="SUPFAM" id="SSF56112">
    <property type="entry name" value="Protein kinase-like (PK-like)"/>
    <property type="match status" value="1"/>
</dbReference>
<keyword evidence="11" id="KW-0325">Glycoprotein</keyword>
<evidence type="ECO:0000256" key="9">
    <source>
        <dbReference type="ARBA" id="ARBA00023157"/>
    </source>
</evidence>
<evidence type="ECO:0000256" key="11">
    <source>
        <dbReference type="ARBA" id="ARBA00023180"/>
    </source>
</evidence>
<dbReference type="InterPro" id="IPR000421">
    <property type="entry name" value="FA58C"/>
</dbReference>
<comment type="subcellular location">
    <subcellularLocation>
        <location evidence="1">Cell membrane</location>
        <topology evidence="1">Single-pass type I membrane protein</topology>
    </subcellularLocation>
</comment>
<keyword evidence="3 14" id="KW-0812">Transmembrane</keyword>
<keyword evidence="8 14" id="KW-0472">Membrane</keyword>
<dbReference type="FunFam" id="2.60.120.1190:FF:000003">
    <property type="entry name" value="Discoidin domain-containing receptor 2"/>
    <property type="match status" value="1"/>
</dbReference>
<dbReference type="GO" id="GO:0005518">
    <property type="term" value="F:collagen binding"/>
    <property type="evidence" value="ECO:0007669"/>
    <property type="project" value="TreeGrafter"/>
</dbReference>
<evidence type="ECO:0000256" key="5">
    <source>
        <dbReference type="ARBA" id="ARBA00022741"/>
    </source>
</evidence>
<dbReference type="PRINTS" id="PR00109">
    <property type="entry name" value="TYRKINASE"/>
</dbReference>
<accession>A0A653C758</accession>
<evidence type="ECO:0000256" key="3">
    <source>
        <dbReference type="ARBA" id="ARBA00022692"/>
    </source>
</evidence>
<feature type="chain" id="PRO_5024788674" evidence="15">
    <location>
        <begin position="41"/>
        <end position="933"/>
    </location>
</feature>
<dbReference type="CDD" id="cd00057">
    <property type="entry name" value="FA58C"/>
    <property type="match status" value="1"/>
</dbReference>
<evidence type="ECO:0000256" key="8">
    <source>
        <dbReference type="ARBA" id="ARBA00023136"/>
    </source>
</evidence>
<evidence type="ECO:0000256" key="13">
    <source>
        <dbReference type="SAM" id="MobiDB-lite"/>
    </source>
</evidence>
<dbReference type="InterPro" id="IPR001245">
    <property type="entry name" value="Ser-Thr/Tyr_kinase_cat_dom"/>
</dbReference>
<dbReference type="SMART" id="SM00231">
    <property type="entry name" value="FA58C"/>
    <property type="match status" value="1"/>
</dbReference>
<keyword evidence="19" id="KW-1185">Reference proteome</keyword>
<keyword evidence="7 14" id="KW-1133">Transmembrane helix</keyword>
<dbReference type="InterPro" id="IPR048525">
    <property type="entry name" value="DDR1-2_DS-like"/>
</dbReference>
<feature type="transmembrane region" description="Helical" evidence="14">
    <location>
        <begin position="441"/>
        <end position="465"/>
    </location>
</feature>
<keyword evidence="9" id="KW-1015">Disulfide bond</keyword>
<dbReference type="Gene3D" id="1.10.510.10">
    <property type="entry name" value="Transferase(Phosphotransferase) domain 1"/>
    <property type="match status" value="1"/>
</dbReference>
<keyword evidence="2" id="KW-1003">Cell membrane</keyword>
<dbReference type="PROSITE" id="PS01286">
    <property type="entry name" value="FA58C_2"/>
    <property type="match status" value="1"/>
</dbReference>
<dbReference type="Proteomes" id="UP000410492">
    <property type="component" value="Unassembled WGS sequence"/>
</dbReference>
<evidence type="ECO:0000259" key="17">
    <source>
        <dbReference type="PROSITE" id="PS50022"/>
    </source>
</evidence>
<evidence type="ECO:0000256" key="15">
    <source>
        <dbReference type="SAM" id="SignalP"/>
    </source>
</evidence>
<evidence type="ECO:0000256" key="14">
    <source>
        <dbReference type="SAM" id="Phobius"/>
    </source>
</evidence>
<evidence type="ECO:0000256" key="4">
    <source>
        <dbReference type="ARBA" id="ARBA00022729"/>
    </source>
</evidence>
<dbReference type="GO" id="GO:0051897">
    <property type="term" value="P:positive regulation of phosphatidylinositol 3-kinase/protein kinase B signal transduction"/>
    <property type="evidence" value="ECO:0007669"/>
    <property type="project" value="TreeGrafter"/>
</dbReference>
<reference evidence="18 19" key="1">
    <citation type="submission" date="2019-01" db="EMBL/GenBank/DDBJ databases">
        <authorList>
            <person name="Sayadi A."/>
        </authorList>
    </citation>
    <scope>NUCLEOTIDE SEQUENCE [LARGE SCALE GENOMIC DNA]</scope>
</reference>
<evidence type="ECO:0000259" key="16">
    <source>
        <dbReference type="PROSITE" id="PS50011"/>
    </source>
</evidence>
<protein>
    <submittedName>
        <fullName evidence="18">Uncharacterized protein</fullName>
    </submittedName>
</protein>
<keyword evidence="6" id="KW-0067">ATP-binding</keyword>
<dbReference type="InterPro" id="IPR008979">
    <property type="entry name" value="Galactose-bd-like_sf"/>
</dbReference>
<feature type="region of interest" description="Disordered" evidence="13">
    <location>
        <begin position="614"/>
        <end position="637"/>
    </location>
</feature>
<dbReference type="InterPro" id="IPR000719">
    <property type="entry name" value="Prot_kinase_dom"/>
</dbReference>
<sequence length="933" mass="104692">MRGSCHCRNGHTAMKRYRIPPKLLLLVLINCLLLVRDVGTLDTDGCNAPLGMESRKIKDSAISASSAYDASSVGPQHGRLHNAKNGGAWCPRQMISRDSKEYLEVDLEEEYVVTAVHTQGRFGNGQGQEYAEGYMVDYWRAGMAEGTWKRWKNRVGKQLLTGNTDTYSIVEQKLDPPIIASKIRFLPYSDHVRTVCMRVEILGCQWTEGILSYSMPQGVKVSSDLDFTDRTYDGVEEMSYLSDGLGQLVDGKKGKDNFNIDISGFGRGYEWVGWRNDTVGWTGVPLEITFEFDKVRNFSAAYLHTNNLFTNDVQVFSHARVFFSTNGHSFSPEPVHFSYMPDLVMEHSRNVTIKLHHRFGRFLKIQLYFASKWILLSEVAFDSAPASGNFTDLIEDEVTLLPAGPEYPPQRDEVKSTTSKVANLTISQSKTDGRTDEPESYVGFIVGALTVVILILVAAIAIIAFRNQRVKTIAGLTAIPTARSDLECEKAAMETGTDCKPKESSDRPELYDLHVAHHQHTISPDYSEVPDVVAQEYAVPAHKLASQIEKGEPPPVPDSLLMNPPPVPPPPKGYYSQRDVSDVTLPPSPPLSPTVPSLFSRCSLKDHFMLPLSPEPEEETASADGSSSALEEESHTPIQRFPREKFRIVDKIGEGHFGDVHLCEMLESPEDAPNKLVVLHTLKVDTFRDQFVQEVKALARLKDANVSRLLGASLDEEPLYAVREYGVMGDLCQFLQDHVAETATPLAPIACALSYGCLIFMAMQIASGMKHMENLKYVHKDLAARNCLVDRGYDVKISDLGSYREMYSSDYCQVGGSRPLPIRWMSWESILLGKYTSKSDVWSFAVLLWEILTFAREQPFEELSDRKVIENITHVYHNDGQHVLPSCPINCPKEIYDLMCECWQRNEALRPSFREIHLFLQRKSLGYAPADVH</sequence>
<feature type="domain" description="F5/8 type C" evidence="17">
    <location>
        <begin position="46"/>
        <end position="204"/>
    </location>
</feature>
<evidence type="ECO:0000313" key="19">
    <source>
        <dbReference type="Proteomes" id="UP000410492"/>
    </source>
</evidence>
<keyword evidence="10" id="KW-0675">Receptor</keyword>
<dbReference type="SUPFAM" id="SSF49785">
    <property type="entry name" value="Galactose-binding domain-like"/>
    <property type="match status" value="1"/>
</dbReference>
<feature type="signal peptide" evidence="15">
    <location>
        <begin position="1"/>
        <end position="40"/>
    </location>
</feature>
<gene>
    <name evidence="18" type="ORF">CALMAC_LOCUS6779</name>
</gene>
<dbReference type="Pfam" id="PF00754">
    <property type="entry name" value="F5_F8_type_C"/>
    <property type="match status" value="1"/>
</dbReference>
<dbReference type="PROSITE" id="PS50022">
    <property type="entry name" value="FA58C_3"/>
    <property type="match status" value="1"/>
</dbReference>
<dbReference type="GO" id="GO:0005524">
    <property type="term" value="F:ATP binding"/>
    <property type="evidence" value="ECO:0007669"/>
    <property type="project" value="UniProtKB-KW"/>
</dbReference>
<dbReference type="FunFam" id="1.10.510.10:FF:000053">
    <property type="entry name" value="Epithelial discoidin domain-containing receptor 1"/>
    <property type="match status" value="1"/>
</dbReference>
<dbReference type="PROSITE" id="PS01285">
    <property type="entry name" value="FA58C_1"/>
    <property type="match status" value="1"/>
</dbReference>
<evidence type="ECO:0000256" key="6">
    <source>
        <dbReference type="ARBA" id="ARBA00022840"/>
    </source>
</evidence>
<evidence type="ECO:0000256" key="12">
    <source>
        <dbReference type="ARBA" id="ARBA00061639"/>
    </source>
</evidence>
<evidence type="ECO:0000256" key="7">
    <source>
        <dbReference type="ARBA" id="ARBA00022989"/>
    </source>
</evidence>
<dbReference type="InterPro" id="IPR008266">
    <property type="entry name" value="Tyr_kinase_AS"/>
</dbReference>
<dbReference type="PROSITE" id="PS00109">
    <property type="entry name" value="PROTEIN_KINASE_TYR"/>
    <property type="match status" value="1"/>
</dbReference>
<dbReference type="InterPro" id="IPR050122">
    <property type="entry name" value="RTK"/>
</dbReference>
<dbReference type="InterPro" id="IPR011009">
    <property type="entry name" value="Kinase-like_dom_sf"/>
</dbReference>
<dbReference type="Gene3D" id="2.60.120.260">
    <property type="entry name" value="Galactose-binding domain-like"/>
    <property type="match status" value="1"/>
</dbReference>
<keyword evidence="5" id="KW-0547">Nucleotide-binding</keyword>
<dbReference type="PROSITE" id="PS50011">
    <property type="entry name" value="PROTEIN_KINASE_DOM"/>
    <property type="match status" value="1"/>
</dbReference>
<dbReference type="GO" id="GO:0005886">
    <property type="term" value="C:plasma membrane"/>
    <property type="evidence" value="ECO:0007669"/>
    <property type="project" value="UniProtKB-SubCell"/>
</dbReference>
<evidence type="ECO:0000256" key="2">
    <source>
        <dbReference type="ARBA" id="ARBA00022475"/>
    </source>
</evidence>
<dbReference type="AlphaFoldDB" id="A0A653C758"/>
<dbReference type="GO" id="GO:0043235">
    <property type="term" value="C:receptor complex"/>
    <property type="evidence" value="ECO:0007669"/>
    <property type="project" value="TreeGrafter"/>
</dbReference>
<dbReference type="GO" id="GO:0038062">
    <property type="term" value="F:protein tyrosine kinase collagen receptor activity"/>
    <property type="evidence" value="ECO:0007669"/>
    <property type="project" value="TreeGrafter"/>
</dbReference>
<feature type="region of interest" description="Disordered" evidence="13">
    <location>
        <begin position="548"/>
        <end position="594"/>
    </location>
</feature>